<evidence type="ECO:0008006" key="3">
    <source>
        <dbReference type="Google" id="ProtNLM"/>
    </source>
</evidence>
<gene>
    <name evidence="1" type="ORF">SAMN04488134_11150</name>
</gene>
<dbReference type="AlphaFoldDB" id="A0A1H8RWH0"/>
<proteinExistence type="predicted"/>
<dbReference type="InterPro" id="IPR025071">
    <property type="entry name" value="DUF3939"/>
</dbReference>
<dbReference type="OrthoDB" id="2352834at2"/>
<sequence length="150" mass="17586">MWTFFRKKTKENYPVVDIPLADIKKAIETYALSLPEETPLSILINEDLSLKNSELAPILQALPLKKFYMSLETYDVFDEEGKHLAEELDTIQRAVDHYYNLNNEMPIIHGDPYLKVSFHKLIKHGLLTYRPTHAFYIDPIDKMITHKRPK</sequence>
<evidence type="ECO:0000313" key="1">
    <source>
        <dbReference type="EMBL" id="SEO70273.1"/>
    </source>
</evidence>
<dbReference type="Proteomes" id="UP000199300">
    <property type="component" value="Unassembled WGS sequence"/>
</dbReference>
<name>A0A1H8RWH0_9BACI</name>
<protein>
    <recommendedName>
        <fullName evidence="3">DUF3939 domain-containing protein</fullName>
    </recommendedName>
</protein>
<evidence type="ECO:0000313" key="2">
    <source>
        <dbReference type="Proteomes" id="UP000199300"/>
    </source>
</evidence>
<accession>A0A1H8RWH0</accession>
<dbReference type="EMBL" id="FODJ01000011">
    <property type="protein sequence ID" value="SEO70273.1"/>
    <property type="molecule type" value="Genomic_DNA"/>
</dbReference>
<dbReference type="Pfam" id="PF13075">
    <property type="entry name" value="DUF3939"/>
    <property type="match status" value="1"/>
</dbReference>
<reference evidence="1 2" key="1">
    <citation type="submission" date="2016-10" db="EMBL/GenBank/DDBJ databases">
        <authorList>
            <person name="de Groot N.N."/>
        </authorList>
    </citation>
    <scope>NUCLEOTIDE SEQUENCE [LARGE SCALE GENOMIC DNA]</scope>
    <source>
        <strain evidence="1 2">CGMCC 1.10434</strain>
    </source>
</reference>
<dbReference type="RefSeq" id="WP_091499435.1">
    <property type="nucleotide sequence ID" value="NZ_FODJ01000011.1"/>
</dbReference>
<organism evidence="1 2">
    <name type="scientific">Amphibacillus marinus</name>
    <dbReference type="NCBI Taxonomy" id="872970"/>
    <lineage>
        <taxon>Bacteria</taxon>
        <taxon>Bacillati</taxon>
        <taxon>Bacillota</taxon>
        <taxon>Bacilli</taxon>
        <taxon>Bacillales</taxon>
        <taxon>Bacillaceae</taxon>
        <taxon>Amphibacillus</taxon>
    </lineage>
</organism>
<keyword evidence="2" id="KW-1185">Reference proteome</keyword>